<dbReference type="PANTHER" id="PTHR42759:SF1">
    <property type="entry name" value="MAGNESIUM-CHELATASE SUBUNIT CHLD"/>
    <property type="match status" value="1"/>
</dbReference>
<dbReference type="GO" id="GO:0016887">
    <property type="term" value="F:ATP hydrolysis activity"/>
    <property type="evidence" value="ECO:0007669"/>
    <property type="project" value="InterPro"/>
</dbReference>
<evidence type="ECO:0000259" key="1">
    <source>
        <dbReference type="SMART" id="SM00382"/>
    </source>
</evidence>
<dbReference type="InterPro" id="IPR027417">
    <property type="entry name" value="P-loop_NTPase"/>
</dbReference>
<keyword evidence="3" id="KW-1185">Reference proteome</keyword>
<organism evidence="2 3">
    <name type="scientific">Siminovitchia acidinfaciens</name>
    <dbReference type="NCBI Taxonomy" id="2321395"/>
    <lineage>
        <taxon>Bacteria</taxon>
        <taxon>Bacillati</taxon>
        <taxon>Bacillota</taxon>
        <taxon>Bacilli</taxon>
        <taxon>Bacillales</taxon>
        <taxon>Bacillaceae</taxon>
        <taxon>Siminovitchia</taxon>
    </lineage>
</organism>
<feature type="domain" description="AAA+ ATPase" evidence="1">
    <location>
        <begin position="63"/>
        <end position="225"/>
    </location>
</feature>
<dbReference type="PANTHER" id="PTHR42759">
    <property type="entry name" value="MOXR FAMILY PROTEIN"/>
    <property type="match status" value="1"/>
</dbReference>
<dbReference type="Pfam" id="PF07728">
    <property type="entry name" value="AAA_5"/>
    <property type="match status" value="1"/>
</dbReference>
<dbReference type="SUPFAM" id="SSF52540">
    <property type="entry name" value="P-loop containing nucleoside triphosphate hydrolases"/>
    <property type="match status" value="1"/>
</dbReference>
<reference evidence="2" key="1">
    <citation type="submission" date="2018-12" db="EMBL/GenBank/DDBJ databases">
        <authorList>
            <person name="Sun L."/>
            <person name="Chen Z."/>
        </authorList>
    </citation>
    <scope>NUCLEOTIDE SEQUENCE [LARGE SCALE GENOMIC DNA]</scope>
    <source>
        <strain evidence="2">3-2-2</strain>
    </source>
</reference>
<gene>
    <name evidence="2" type="ORF">D4T97_014900</name>
</gene>
<comment type="caution">
    <text evidence="2">The sequence shown here is derived from an EMBL/GenBank/DDBJ whole genome shotgun (WGS) entry which is preliminary data.</text>
</comment>
<dbReference type="InterPro" id="IPR011704">
    <property type="entry name" value="ATPase_dyneun-rel_AAA"/>
</dbReference>
<dbReference type="EMBL" id="QYTV02000007">
    <property type="protein sequence ID" value="RST72822.1"/>
    <property type="molecule type" value="Genomic_DNA"/>
</dbReference>
<protein>
    <submittedName>
        <fullName evidence="2">MoxR family ATPase</fullName>
    </submittedName>
</protein>
<dbReference type="InterPro" id="IPR003593">
    <property type="entry name" value="AAA+_ATPase"/>
</dbReference>
<name>A0A429XWQ5_9BACI</name>
<proteinExistence type="predicted"/>
<dbReference type="SMART" id="SM00382">
    <property type="entry name" value="AAA"/>
    <property type="match status" value="1"/>
</dbReference>
<dbReference type="OrthoDB" id="9783370at2"/>
<dbReference type="CDD" id="cd00009">
    <property type="entry name" value="AAA"/>
    <property type="match status" value="1"/>
</dbReference>
<dbReference type="AlphaFoldDB" id="A0A429XWQ5"/>
<dbReference type="InterPro" id="IPR050764">
    <property type="entry name" value="CbbQ/NirQ/NorQ/GpvN"/>
</dbReference>
<dbReference type="Proteomes" id="UP000287156">
    <property type="component" value="Unassembled WGS sequence"/>
</dbReference>
<accession>A0A429XWQ5</accession>
<dbReference type="Gene3D" id="3.40.50.300">
    <property type="entry name" value="P-loop containing nucleotide triphosphate hydrolases"/>
    <property type="match status" value="1"/>
</dbReference>
<evidence type="ECO:0000313" key="2">
    <source>
        <dbReference type="EMBL" id="RST72822.1"/>
    </source>
</evidence>
<sequence length="324" mass="36374">MINNRNPNHCTKAPARGRTILSIFLNGVVCISGQLHSIEEAFRQQGYITDQATLTALNLVTALNKPLLIEGPAGVGKTELAKVLAKSLNTRLIRLQCYEGLDASSALYEWNYAKQMLHIRLTENSGASLEEKETEIFSKPFLLTRPILDALTDENSSPVLLIDEVDRADEEFEAFLLEALAESQITIPELGTIQAKYPPYVILTSNRTRELSDALRRRCLYQWVSYPDAEKESAILHARVPEINDKLTEQIVNMMQLVRKMPLSKIPGIAESLDWAFALMALNQSELDKDAVLQTLGCFIKDQEDWQTVEKEINQGNLLSMAKV</sequence>
<dbReference type="GO" id="GO:0005524">
    <property type="term" value="F:ATP binding"/>
    <property type="evidence" value="ECO:0007669"/>
    <property type="project" value="InterPro"/>
</dbReference>
<evidence type="ECO:0000313" key="3">
    <source>
        <dbReference type="Proteomes" id="UP000287156"/>
    </source>
</evidence>